<protein>
    <submittedName>
        <fullName evidence="1">Uncharacterized protein</fullName>
    </submittedName>
</protein>
<dbReference type="AlphaFoldDB" id="A0A1V9ZHD9"/>
<proteinExistence type="predicted"/>
<accession>A0A1V9ZHD9</accession>
<organism evidence="1 2">
    <name type="scientific">Achlya hypogyna</name>
    <name type="common">Oomycete</name>
    <name type="synonym">Protoachlya hypogyna</name>
    <dbReference type="NCBI Taxonomy" id="1202772"/>
    <lineage>
        <taxon>Eukaryota</taxon>
        <taxon>Sar</taxon>
        <taxon>Stramenopiles</taxon>
        <taxon>Oomycota</taxon>
        <taxon>Saprolegniomycetes</taxon>
        <taxon>Saprolegniales</taxon>
        <taxon>Achlyaceae</taxon>
        <taxon>Achlya</taxon>
    </lineage>
</organism>
<dbReference type="Proteomes" id="UP000243579">
    <property type="component" value="Unassembled WGS sequence"/>
</dbReference>
<evidence type="ECO:0000313" key="1">
    <source>
        <dbReference type="EMBL" id="OQR97404.1"/>
    </source>
</evidence>
<reference evidence="1 2" key="1">
    <citation type="journal article" date="2014" name="Genome Biol. Evol.">
        <title>The secreted proteins of Achlya hypogyna and Thraustotheca clavata identify the ancestral oomycete secretome and reveal gene acquisitions by horizontal gene transfer.</title>
        <authorList>
            <person name="Misner I."/>
            <person name="Blouin N."/>
            <person name="Leonard G."/>
            <person name="Richards T.A."/>
            <person name="Lane C.E."/>
        </authorList>
    </citation>
    <scope>NUCLEOTIDE SEQUENCE [LARGE SCALE GENOMIC DNA]</scope>
    <source>
        <strain evidence="1 2">ATCC 48635</strain>
    </source>
</reference>
<evidence type="ECO:0000313" key="2">
    <source>
        <dbReference type="Proteomes" id="UP000243579"/>
    </source>
</evidence>
<name>A0A1V9ZHD9_ACHHY</name>
<gene>
    <name evidence="1" type="ORF">ACHHYP_11822</name>
</gene>
<dbReference type="EMBL" id="JNBR01000112">
    <property type="protein sequence ID" value="OQR97404.1"/>
    <property type="molecule type" value="Genomic_DNA"/>
</dbReference>
<sequence>MEHQHDDIIRFVAKQRPRALTAEERLDILYLHALFRKQGIIGVAQHIAGILGRGISQVWAQYTANEAVIAAASVPDTKVVLELVQALLRERRIIKARVMAKDEMVLRAQAAHINIDTGNDRDTAACLRVVQTYSI</sequence>
<dbReference type="OrthoDB" id="78462at2759"/>
<keyword evidence="2" id="KW-1185">Reference proteome</keyword>
<comment type="caution">
    <text evidence="1">The sequence shown here is derived from an EMBL/GenBank/DDBJ whole genome shotgun (WGS) entry which is preliminary data.</text>
</comment>